<dbReference type="GO" id="GO:0006355">
    <property type="term" value="P:regulation of DNA-templated transcription"/>
    <property type="evidence" value="ECO:0007669"/>
    <property type="project" value="InterPro"/>
</dbReference>
<keyword evidence="8" id="KW-1185">Reference proteome</keyword>
<reference evidence="7 8" key="1">
    <citation type="submission" date="2016-10" db="EMBL/GenBank/DDBJ databases">
        <authorList>
            <person name="de Groot N.N."/>
        </authorList>
    </citation>
    <scope>NUCLEOTIDE SEQUENCE [LARGE SCALE GENOMIC DNA]</scope>
    <source>
        <strain evidence="7 8">CGMCC 4.5681</strain>
    </source>
</reference>
<evidence type="ECO:0000256" key="4">
    <source>
        <dbReference type="ARBA" id="ARBA00023163"/>
    </source>
</evidence>
<dbReference type="PANTHER" id="PTHR35807:SF1">
    <property type="entry name" value="TRANSCRIPTIONAL REGULATOR REDD"/>
    <property type="match status" value="1"/>
</dbReference>
<dbReference type="InterPro" id="IPR001867">
    <property type="entry name" value="OmpR/PhoB-type_DNA-bd"/>
</dbReference>
<evidence type="ECO:0000256" key="3">
    <source>
        <dbReference type="ARBA" id="ARBA00023125"/>
    </source>
</evidence>
<proteinExistence type="inferred from homology"/>
<dbReference type="GO" id="GO:0043531">
    <property type="term" value="F:ADP binding"/>
    <property type="evidence" value="ECO:0007669"/>
    <property type="project" value="InterPro"/>
</dbReference>
<dbReference type="PANTHER" id="PTHR35807">
    <property type="entry name" value="TRANSCRIPTIONAL REGULATOR REDD-RELATED"/>
    <property type="match status" value="1"/>
</dbReference>
<dbReference type="PROSITE" id="PS51755">
    <property type="entry name" value="OMPR_PHOB"/>
    <property type="match status" value="1"/>
</dbReference>
<dbReference type="InterPro" id="IPR016032">
    <property type="entry name" value="Sig_transdc_resp-reg_C-effctor"/>
</dbReference>
<dbReference type="InterPro" id="IPR036388">
    <property type="entry name" value="WH-like_DNA-bd_sf"/>
</dbReference>
<dbReference type="AlphaFoldDB" id="A0A1G9BL49"/>
<dbReference type="Proteomes" id="UP000198683">
    <property type="component" value="Unassembled WGS sequence"/>
</dbReference>
<comment type="similarity">
    <text evidence="1">Belongs to the AfsR/DnrI/RedD regulatory family.</text>
</comment>
<dbReference type="SUPFAM" id="SSF46894">
    <property type="entry name" value="C-terminal effector domain of the bipartite response regulators"/>
    <property type="match status" value="1"/>
</dbReference>
<keyword evidence="3 5" id="KW-0238">DNA-binding</keyword>
<dbReference type="Gene3D" id="3.40.50.300">
    <property type="entry name" value="P-loop containing nucleotide triphosphate hydrolases"/>
    <property type="match status" value="1"/>
</dbReference>
<dbReference type="Pfam" id="PF00486">
    <property type="entry name" value="Trans_reg_C"/>
    <property type="match status" value="1"/>
</dbReference>
<feature type="DNA-binding region" description="OmpR/PhoB-type" evidence="5">
    <location>
        <begin position="3"/>
        <end position="99"/>
    </location>
</feature>
<dbReference type="InterPro" id="IPR011990">
    <property type="entry name" value="TPR-like_helical_dom_sf"/>
</dbReference>
<dbReference type="InterPro" id="IPR027417">
    <property type="entry name" value="P-loop_NTPase"/>
</dbReference>
<dbReference type="Pfam" id="PF00931">
    <property type="entry name" value="NB-ARC"/>
    <property type="match status" value="1"/>
</dbReference>
<dbReference type="Pfam" id="PF13424">
    <property type="entry name" value="TPR_12"/>
    <property type="match status" value="2"/>
</dbReference>
<dbReference type="STRING" id="683260.SAMN05421874_107199"/>
<evidence type="ECO:0000256" key="5">
    <source>
        <dbReference type="PROSITE-ProRule" id="PRU01091"/>
    </source>
</evidence>
<evidence type="ECO:0000313" key="7">
    <source>
        <dbReference type="EMBL" id="SDK39980.1"/>
    </source>
</evidence>
<dbReference type="Gene3D" id="1.10.10.10">
    <property type="entry name" value="Winged helix-like DNA-binding domain superfamily/Winged helix DNA-binding domain"/>
    <property type="match status" value="1"/>
</dbReference>
<dbReference type="SUPFAM" id="SSF52540">
    <property type="entry name" value="P-loop containing nucleoside triphosphate hydrolases"/>
    <property type="match status" value="1"/>
</dbReference>
<dbReference type="InterPro" id="IPR019734">
    <property type="entry name" value="TPR_rpt"/>
</dbReference>
<dbReference type="SMART" id="SM00862">
    <property type="entry name" value="Trans_reg_C"/>
    <property type="match status" value="1"/>
</dbReference>
<dbReference type="Pfam" id="PF03704">
    <property type="entry name" value="BTAD"/>
    <property type="match status" value="1"/>
</dbReference>
<dbReference type="Gene3D" id="1.25.40.10">
    <property type="entry name" value="Tetratricopeptide repeat domain"/>
    <property type="match status" value="3"/>
</dbReference>
<evidence type="ECO:0000256" key="2">
    <source>
        <dbReference type="ARBA" id="ARBA00023015"/>
    </source>
</evidence>
<dbReference type="SUPFAM" id="SSF48452">
    <property type="entry name" value="TPR-like"/>
    <property type="match status" value="3"/>
</dbReference>
<dbReference type="InterPro" id="IPR005158">
    <property type="entry name" value="BTAD"/>
</dbReference>
<dbReference type="SMART" id="SM00028">
    <property type="entry name" value="TPR"/>
    <property type="match status" value="5"/>
</dbReference>
<protein>
    <submittedName>
        <fullName evidence="7">DNA-binding transcriptional activator of the SARP family</fullName>
    </submittedName>
</protein>
<dbReference type="SMART" id="SM01043">
    <property type="entry name" value="BTAD"/>
    <property type="match status" value="1"/>
</dbReference>
<keyword evidence="2" id="KW-0805">Transcription regulation</keyword>
<evidence type="ECO:0000259" key="6">
    <source>
        <dbReference type="PROSITE" id="PS51755"/>
    </source>
</evidence>
<dbReference type="InterPro" id="IPR002182">
    <property type="entry name" value="NB-ARC"/>
</dbReference>
<evidence type="ECO:0000313" key="8">
    <source>
        <dbReference type="Proteomes" id="UP000198683"/>
    </source>
</evidence>
<dbReference type="GO" id="GO:0000160">
    <property type="term" value="P:phosphorelay signal transduction system"/>
    <property type="evidence" value="ECO:0007669"/>
    <property type="project" value="InterPro"/>
</dbReference>
<dbReference type="CDD" id="cd15831">
    <property type="entry name" value="BTAD"/>
    <property type="match status" value="1"/>
</dbReference>
<keyword evidence="4" id="KW-0804">Transcription</keyword>
<dbReference type="GO" id="GO:0003677">
    <property type="term" value="F:DNA binding"/>
    <property type="evidence" value="ECO:0007669"/>
    <property type="project" value="UniProtKB-UniRule"/>
</dbReference>
<accession>A0A1G9BL49</accession>
<organism evidence="7 8">
    <name type="scientific">Nonomuraea maritima</name>
    <dbReference type="NCBI Taxonomy" id="683260"/>
    <lineage>
        <taxon>Bacteria</taxon>
        <taxon>Bacillati</taxon>
        <taxon>Actinomycetota</taxon>
        <taxon>Actinomycetes</taxon>
        <taxon>Streptosporangiales</taxon>
        <taxon>Streptosporangiaceae</taxon>
        <taxon>Nonomuraea</taxon>
    </lineage>
</organism>
<gene>
    <name evidence="7" type="ORF">SAMN05421874_107199</name>
</gene>
<name>A0A1G9BL49_9ACTN</name>
<dbReference type="PRINTS" id="PR00364">
    <property type="entry name" value="DISEASERSIST"/>
</dbReference>
<feature type="domain" description="OmpR/PhoB-type" evidence="6">
    <location>
        <begin position="3"/>
        <end position="99"/>
    </location>
</feature>
<dbReference type="InterPro" id="IPR051677">
    <property type="entry name" value="AfsR-DnrI-RedD_regulator"/>
</dbReference>
<sequence>MSDAPLSHTGLRFCLLGPVRAWRGTAEVDVGSPQQRLVLAVLLLARGRAVSHDQLLDAVWGEDHPRTAISILRTYVSRLRAVLGGDAVVSVGNGYALVAGTTDLADVEELSRQGRYAEALALWQGEPLAGLAGDYAEVQRTHLSERRLTLLERRIGEDIEMGRHAEVVPELTVLCAEHPTREQLAGLLMLALYRSGRRAEAIGVFTDTRKLLDDELGIDPSVELADLHYKILTGDPGLEGRPPEYPVALAPGTRVPRQLPADVTDFTGREPDVEQVAQALRDCSSSALAIAAVAGAGGMGKTVLAVHVAHRLAPSYPDGQLFVDLQGIAQRPVDPESVLGAFLRALGVDAASIPDGLEERSALYRSVLADRRVLVLLDNAASAVQIRPLLPGAAGCAVLVTSRARLSGLSGARHLDLRAMPPDEALAMLVTIVGRPRVDAEPGAARDLLRACGYLPLAIRIVASRLAARPSWSLARMRDRMADERRRLDELSVDGLAVEATFALGYDQLDQAHAAAFRLLAVPNMPDMSAGAAAALLDLPEAEAENLCEALVNLHMMESPAPGRYRHHNLLKIFARSRPEREEIRRAALDRLLGFYLAGMTRIFRLEYPEDPRLVEIRPSHSGPSFTGLDAGLEWGVAEEPYMLCCIHQVATTPGTALHDAVVLIDLMSDVLDFESNTTAYEKVAQHLVEAAVARGDLVAESYARRKRAEILYAGKAAEAAAEEARTVRDLDSHGQVLVNQAHAANILAMLAHDRRSYDEAVATYEEAIGIWRTLGNRSYETVVLGNLAVVLSEAGRGAEALEAAREAAALSRELRGGEPSPLIVYQLGVALAASGRHDEALARFRACCAEFRRLKQHTWVGLTLRRMAQTYLNAGRPERAVDHAEEALAILADTEPAWIRGKVLTVLGRAFGELGRSSRARACLTEALAILTRQDLPDADDVRAMLAADLAAHTH</sequence>
<dbReference type="EMBL" id="FNFB01000007">
    <property type="protein sequence ID" value="SDK39980.1"/>
    <property type="molecule type" value="Genomic_DNA"/>
</dbReference>
<evidence type="ECO:0000256" key="1">
    <source>
        <dbReference type="ARBA" id="ARBA00005820"/>
    </source>
</evidence>